<keyword evidence="1" id="KW-0812">Transmembrane</keyword>
<accession>A0A318SFU8</accession>
<proteinExistence type="predicted"/>
<reference evidence="2 3" key="1">
    <citation type="submission" date="2018-06" db="EMBL/GenBank/DDBJ databases">
        <title>Genomic Encyclopedia of Type Strains, Phase III (KMG-III): the genomes of soil and plant-associated and newly described type strains.</title>
        <authorList>
            <person name="Whitman W."/>
        </authorList>
    </citation>
    <scope>NUCLEOTIDE SEQUENCE [LARGE SCALE GENOMIC DNA]</scope>
    <source>
        <strain evidence="2 3">CECT 7646</strain>
    </source>
</reference>
<evidence type="ECO:0000313" key="3">
    <source>
        <dbReference type="Proteomes" id="UP000247540"/>
    </source>
</evidence>
<comment type="caution">
    <text evidence="2">The sequence shown here is derived from an EMBL/GenBank/DDBJ whole genome shotgun (WGS) entry which is preliminary data.</text>
</comment>
<name>A0A318SFU8_9BURK</name>
<dbReference type="OrthoDB" id="8907851at2"/>
<feature type="transmembrane region" description="Helical" evidence="1">
    <location>
        <begin position="37"/>
        <end position="56"/>
    </location>
</feature>
<keyword evidence="1" id="KW-0472">Membrane</keyword>
<dbReference type="Proteomes" id="UP000247540">
    <property type="component" value="Unassembled WGS sequence"/>
</dbReference>
<evidence type="ECO:0000256" key="1">
    <source>
        <dbReference type="SAM" id="Phobius"/>
    </source>
</evidence>
<evidence type="ECO:0000313" key="2">
    <source>
        <dbReference type="EMBL" id="PYE76396.1"/>
    </source>
</evidence>
<organism evidence="2 3">
    <name type="scientific">Xylophilus ampelinus</name>
    <dbReference type="NCBI Taxonomy" id="54067"/>
    <lineage>
        <taxon>Bacteria</taxon>
        <taxon>Pseudomonadati</taxon>
        <taxon>Pseudomonadota</taxon>
        <taxon>Betaproteobacteria</taxon>
        <taxon>Burkholderiales</taxon>
        <taxon>Xylophilus</taxon>
    </lineage>
</organism>
<protein>
    <submittedName>
        <fullName evidence="2">Uncharacterized protein</fullName>
    </submittedName>
</protein>
<gene>
    <name evidence="2" type="ORF">DFQ15_11384</name>
</gene>
<feature type="transmembrane region" description="Helical" evidence="1">
    <location>
        <begin position="62"/>
        <end position="84"/>
    </location>
</feature>
<dbReference type="EMBL" id="QJTC01000013">
    <property type="protein sequence ID" value="PYE76396.1"/>
    <property type="molecule type" value="Genomic_DNA"/>
</dbReference>
<keyword evidence="3" id="KW-1185">Reference proteome</keyword>
<dbReference type="RefSeq" id="WP_110465873.1">
    <property type="nucleotide sequence ID" value="NZ_JAMOFZ010000013.1"/>
</dbReference>
<keyword evidence="1" id="KW-1133">Transmembrane helix</keyword>
<dbReference type="AlphaFoldDB" id="A0A318SFU8"/>
<sequence>MTSFVRPQFSSRHVGANRAVRTVEHVSGLVQGARGGVSLLLAAVVSAVLVVANQVVDTWSEGHLLTAWAVLWAIAFAALALLAGPLRRAAITLRATVVAWNERQIAAEQDRQMMRVAMTDARVMADISRAMSVGAARDVRNYF</sequence>